<protein>
    <submittedName>
        <fullName evidence="12">GumC family protein</fullName>
    </submittedName>
</protein>
<dbReference type="InterPro" id="IPR003856">
    <property type="entry name" value="LPS_length_determ_N"/>
</dbReference>
<sequence length="791" mass="84634">MKSSLPAAPRHEPSVRASASELDRSIIEVLWQRRGVVLTCLVVALLVGGVYGLTAPRQYRSTAQLFLQQTAGADAPLGGSALQSATPAAHRLMMTSSAVLRAAVETLPAEVHAYAGDDPARYLRHNLEVAAAGGEGILTVSLQGTDPEAIAQLVNHVVRAYKDRVRVTATGQLVTREAGPTAEDADGGTEGEAERPSGMSRRAIAQQFEQLSVDRTVARLRARRLEALLEQARTTDGLPANLAALLDAAEPDAPPRQWLDTRDLESRVENIDAALAMYTGRLGRQHQTVRALLSQRGEVEQRIKARERAAGRQMLAHLMQLHDEAQAREADLADTVSRWRQYAAAAQTEALPVAEIDPALADHTPVAPRLSRVLAGSGVGGLMVGMLLALAMDLSARRREAVVDTHQQLDNAEDIDLSEVAAPLYGSVPAMHNTEADSPDAEATAMSMHQIRALLQLHASAEDKRAFAVTSPSRGAGKTSIAVGLASSLGLSGTRTLLVDCDLAGRMRRERSQSAATGEAAQNVGDVMHEMGYIAPAHANGEHDATLPTQRRPVSQLGLPGMLDGKPLADCVISTSIAELFVLPAVFVEQRHVAQLSTRFILDLIESAKADYDMILFDTGPVPGGAEPLLVAGAVDGVVLVAARGESRARFNRTLAYLRAIGARVVGTVFNRAESDEDMPPESTNSDARQRYNRADNFGSGLLAMAVCGKAGAAESSEDQQRPETVRRAERQASPSASGLDANFFVHGAASPEDALQGLEPLTDNDFAADDEPIKPSFWERAYRKLMRPRP</sequence>
<evidence type="ECO:0000313" key="13">
    <source>
        <dbReference type="Proteomes" id="UP001575105"/>
    </source>
</evidence>
<dbReference type="Gene3D" id="3.40.50.300">
    <property type="entry name" value="P-loop containing nucleotide triphosphate hydrolases"/>
    <property type="match status" value="1"/>
</dbReference>
<evidence type="ECO:0000313" key="12">
    <source>
        <dbReference type="EMBL" id="MFA9478261.1"/>
    </source>
</evidence>
<accession>A0ABV4U3T6</accession>
<evidence type="ECO:0000259" key="11">
    <source>
        <dbReference type="Pfam" id="PF02706"/>
    </source>
</evidence>
<keyword evidence="3 9" id="KW-0812">Transmembrane</keyword>
<dbReference type="CDD" id="cd05387">
    <property type="entry name" value="BY-kinase"/>
    <property type="match status" value="1"/>
</dbReference>
<feature type="transmembrane region" description="Helical" evidence="9">
    <location>
        <begin position="35"/>
        <end position="54"/>
    </location>
</feature>
<evidence type="ECO:0000256" key="2">
    <source>
        <dbReference type="ARBA" id="ARBA00022475"/>
    </source>
</evidence>
<dbReference type="InterPro" id="IPR027417">
    <property type="entry name" value="P-loop_NTPase"/>
</dbReference>
<keyword evidence="2" id="KW-1003">Cell membrane</keyword>
<evidence type="ECO:0000256" key="9">
    <source>
        <dbReference type="SAM" id="Phobius"/>
    </source>
</evidence>
<dbReference type="RefSeq" id="WP_425345184.1">
    <property type="nucleotide sequence ID" value="NZ_JBGUBD010000004.1"/>
</dbReference>
<comment type="subcellular location">
    <subcellularLocation>
        <location evidence="1">Cell membrane</location>
        <topology evidence="1">Multi-pass membrane protein</topology>
    </subcellularLocation>
</comment>
<evidence type="ECO:0000256" key="6">
    <source>
        <dbReference type="ARBA" id="ARBA00022989"/>
    </source>
</evidence>
<evidence type="ECO:0000256" key="4">
    <source>
        <dbReference type="ARBA" id="ARBA00022741"/>
    </source>
</evidence>
<feature type="region of interest" description="Disordered" evidence="8">
    <location>
        <begin position="174"/>
        <end position="200"/>
    </location>
</feature>
<evidence type="ECO:0000256" key="8">
    <source>
        <dbReference type="SAM" id="MobiDB-lite"/>
    </source>
</evidence>
<evidence type="ECO:0000256" key="1">
    <source>
        <dbReference type="ARBA" id="ARBA00004651"/>
    </source>
</evidence>
<dbReference type="InterPro" id="IPR002586">
    <property type="entry name" value="CobQ/CobB/MinD/ParA_Nub-bd_dom"/>
</dbReference>
<keyword evidence="13" id="KW-1185">Reference proteome</keyword>
<gene>
    <name evidence="12" type="ORF">ACERK3_08125</name>
</gene>
<dbReference type="Pfam" id="PF02706">
    <property type="entry name" value="Wzz"/>
    <property type="match status" value="1"/>
</dbReference>
<dbReference type="SUPFAM" id="SSF52540">
    <property type="entry name" value="P-loop containing nucleoside triphosphate hydrolases"/>
    <property type="match status" value="1"/>
</dbReference>
<feature type="compositionally biased region" description="Basic and acidic residues" evidence="8">
    <location>
        <begin position="719"/>
        <end position="731"/>
    </location>
</feature>
<comment type="caution">
    <text evidence="12">The sequence shown here is derived from an EMBL/GenBank/DDBJ whole genome shotgun (WGS) entry which is preliminary data.</text>
</comment>
<keyword evidence="6 9" id="KW-1133">Transmembrane helix</keyword>
<keyword evidence="4" id="KW-0547">Nucleotide-binding</keyword>
<keyword evidence="7 9" id="KW-0472">Membrane</keyword>
<evidence type="ECO:0000256" key="7">
    <source>
        <dbReference type="ARBA" id="ARBA00023136"/>
    </source>
</evidence>
<dbReference type="EMBL" id="JBGUBD010000004">
    <property type="protein sequence ID" value="MFA9478261.1"/>
    <property type="molecule type" value="Genomic_DNA"/>
</dbReference>
<dbReference type="InterPro" id="IPR005702">
    <property type="entry name" value="Wzc-like_C"/>
</dbReference>
<keyword evidence="5" id="KW-0067">ATP-binding</keyword>
<evidence type="ECO:0000259" key="10">
    <source>
        <dbReference type="Pfam" id="PF01656"/>
    </source>
</evidence>
<name>A0ABV4U3T6_9BACT</name>
<organism evidence="12 13">
    <name type="scientific">Natronomicrosphaera hydrolytica</name>
    <dbReference type="NCBI Taxonomy" id="3242702"/>
    <lineage>
        <taxon>Bacteria</taxon>
        <taxon>Pseudomonadati</taxon>
        <taxon>Planctomycetota</taxon>
        <taxon>Phycisphaerae</taxon>
        <taxon>Phycisphaerales</taxon>
        <taxon>Phycisphaeraceae</taxon>
        <taxon>Natronomicrosphaera</taxon>
    </lineage>
</organism>
<dbReference type="Pfam" id="PF01656">
    <property type="entry name" value="CbiA"/>
    <property type="match status" value="1"/>
</dbReference>
<evidence type="ECO:0000256" key="5">
    <source>
        <dbReference type="ARBA" id="ARBA00022840"/>
    </source>
</evidence>
<proteinExistence type="predicted"/>
<dbReference type="PANTHER" id="PTHR32309:SF31">
    <property type="entry name" value="CAPSULAR EXOPOLYSACCHARIDE FAMILY"/>
    <property type="match status" value="1"/>
</dbReference>
<evidence type="ECO:0000256" key="3">
    <source>
        <dbReference type="ARBA" id="ARBA00022692"/>
    </source>
</evidence>
<feature type="region of interest" description="Disordered" evidence="8">
    <location>
        <begin position="713"/>
        <end position="774"/>
    </location>
</feature>
<reference evidence="12 13" key="1">
    <citation type="submission" date="2024-08" db="EMBL/GenBank/DDBJ databases">
        <title>Whole-genome sequencing of halo(alkali)philic microorganisms from hypersaline lakes.</title>
        <authorList>
            <person name="Sorokin D.Y."/>
            <person name="Merkel A.Y."/>
            <person name="Messina E."/>
            <person name="Yakimov M."/>
        </authorList>
    </citation>
    <scope>NUCLEOTIDE SEQUENCE [LARGE SCALE GENOMIC DNA]</scope>
    <source>
        <strain evidence="12 13">AB-hyl4</strain>
    </source>
</reference>
<dbReference type="InterPro" id="IPR050445">
    <property type="entry name" value="Bact_polysacc_biosynth/exp"/>
</dbReference>
<dbReference type="PANTHER" id="PTHR32309">
    <property type="entry name" value="TYROSINE-PROTEIN KINASE"/>
    <property type="match status" value="1"/>
</dbReference>
<feature type="domain" description="CobQ/CobB/MinD/ParA nucleotide binding" evidence="10">
    <location>
        <begin position="468"/>
        <end position="676"/>
    </location>
</feature>
<feature type="domain" description="Polysaccharide chain length determinant N-terminal" evidence="11">
    <location>
        <begin position="25"/>
        <end position="103"/>
    </location>
</feature>
<dbReference type="Proteomes" id="UP001575105">
    <property type="component" value="Unassembled WGS sequence"/>
</dbReference>